<comment type="subcellular location">
    <subcellularLocation>
        <location evidence="1">Membrane</location>
        <topology evidence="1">Multi-pass membrane protein</topology>
    </subcellularLocation>
</comment>
<dbReference type="Proteomes" id="UP000837675">
    <property type="component" value="Unassembled WGS sequence"/>
</dbReference>
<proteinExistence type="inferred from homology"/>
<name>A0A8S4C1T3_9ACAR</name>
<reference evidence="12" key="1">
    <citation type="submission" date="2021-06" db="EMBL/GenBank/DDBJ databases">
        <authorList>
            <person name="Nardi T."/>
            <person name="Nardi T."/>
        </authorList>
    </citation>
    <scope>NUCLEOTIDE SEQUENCE</scope>
</reference>
<feature type="transmembrane region" description="Helical" evidence="9">
    <location>
        <begin position="176"/>
        <end position="194"/>
    </location>
</feature>
<feature type="domain" description="ABC transporter" evidence="10">
    <location>
        <begin position="353"/>
        <end position="587"/>
    </location>
</feature>
<dbReference type="AlphaFoldDB" id="A0A8S4C1T3"/>
<dbReference type="PANTHER" id="PTHR43394">
    <property type="entry name" value="ATP-DEPENDENT PERMEASE MDL1, MITOCHONDRIAL"/>
    <property type="match status" value="1"/>
</dbReference>
<dbReference type="InterPro" id="IPR003593">
    <property type="entry name" value="AAA+_ATPase"/>
</dbReference>
<keyword evidence="13" id="KW-1185">Reference proteome</keyword>
<evidence type="ECO:0000259" key="11">
    <source>
        <dbReference type="PROSITE" id="PS50929"/>
    </source>
</evidence>
<dbReference type="Gene3D" id="3.40.50.300">
    <property type="entry name" value="P-loop containing nucleotide triphosphate hydrolases"/>
    <property type="match status" value="1"/>
</dbReference>
<evidence type="ECO:0000256" key="7">
    <source>
        <dbReference type="ARBA" id="ARBA00023136"/>
    </source>
</evidence>
<evidence type="ECO:0000256" key="8">
    <source>
        <dbReference type="ARBA" id="ARBA00024363"/>
    </source>
</evidence>
<dbReference type="InterPro" id="IPR036640">
    <property type="entry name" value="ABC1_TM_sf"/>
</dbReference>
<organism evidence="12 13">
    <name type="scientific">Hyalomma marginatum</name>
    <dbReference type="NCBI Taxonomy" id="34627"/>
    <lineage>
        <taxon>Eukaryota</taxon>
        <taxon>Metazoa</taxon>
        <taxon>Ecdysozoa</taxon>
        <taxon>Arthropoda</taxon>
        <taxon>Chelicerata</taxon>
        <taxon>Arachnida</taxon>
        <taxon>Acari</taxon>
        <taxon>Parasitiformes</taxon>
        <taxon>Ixodida</taxon>
        <taxon>Ixodoidea</taxon>
        <taxon>Ixodidae</taxon>
        <taxon>Hyalomminae</taxon>
        <taxon>Hyalomma</taxon>
    </lineage>
</organism>
<accession>A0A8S4C1T3</accession>
<feature type="domain" description="ABC transmembrane type-1" evidence="11">
    <location>
        <begin position="36"/>
        <end position="318"/>
    </location>
</feature>
<evidence type="ECO:0000259" key="10">
    <source>
        <dbReference type="PROSITE" id="PS50893"/>
    </source>
</evidence>
<dbReference type="PANTHER" id="PTHR43394:SF1">
    <property type="entry name" value="ATP-BINDING CASSETTE SUB-FAMILY B MEMBER 10, MITOCHONDRIAL"/>
    <property type="match status" value="1"/>
</dbReference>
<dbReference type="Pfam" id="PF00005">
    <property type="entry name" value="ABC_tran"/>
    <property type="match status" value="1"/>
</dbReference>
<dbReference type="InterPro" id="IPR011527">
    <property type="entry name" value="ABC1_TM_dom"/>
</dbReference>
<feature type="transmembrane region" description="Helical" evidence="9">
    <location>
        <begin position="153"/>
        <end position="170"/>
    </location>
</feature>
<dbReference type="CDD" id="cd03249">
    <property type="entry name" value="ABC_MTABC3_MDL1_MDL2"/>
    <property type="match status" value="1"/>
</dbReference>
<dbReference type="FunFam" id="3.40.50.300:FF:000287">
    <property type="entry name" value="Multidrug ABC transporter ATP-binding protein"/>
    <property type="match status" value="1"/>
</dbReference>
<dbReference type="InterPro" id="IPR027417">
    <property type="entry name" value="P-loop_NTPase"/>
</dbReference>
<comment type="similarity">
    <text evidence="8">Belongs to the ABC transporter superfamily. ABCB family. Heavy Metal importer (TC 3.A.1.210) subfamily.</text>
</comment>
<keyword evidence="6 9" id="KW-1133">Transmembrane helix</keyword>
<comment type="caution">
    <text evidence="12">The sequence shown here is derived from an EMBL/GenBank/DDBJ whole genome shotgun (WGS) entry which is preliminary data.</text>
</comment>
<gene>
    <name evidence="12" type="ORF">MHYMCMPASI_00266</name>
</gene>
<keyword evidence="7 9" id="KW-0472">Membrane</keyword>
<keyword evidence="3 9" id="KW-0812">Transmembrane</keyword>
<feature type="transmembrane region" description="Helical" evidence="9">
    <location>
        <begin position="257"/>
        <end position="278"/>
    </location>
</feature>
<dbReference type="PROSITE" id="PS50893">
    <property type="entry name" value="ABC_TRANSPORTER_2"/>
    <property type="match status" value="1"/>
</dbReference>
<dbReference type="InterPro" id="IPR017871">
    <property type="entry name" value="ABC_transporter-like_CS"/>
</dbReference>
<dbReference type="GO" id="GO:0015421">
    <property type="term" value="F:ABC-type oligopeptide transporter activity"/>
    <property type="evidence" value="ECO:0007669"/>
    <property type="project" value="TreeGrafter"/>
</dbReference>
<evidence type="ECO:0000256" key="9">
    <source>
        <dbReference type="SAM" id="Phobius"/>
    </source>
</evidence>
<evidence type="ECO:0000256" key="2">
    <source>
        <dbReference type="ARBA" id="ARBA00022448"/>
    </source>
</evidence>
<dbReference type="EMBL" id="CAJVAF010000092">
    <property type="protein sequence ID" value="CAG7590211.1"/>
    <property type="molecule type" value="Genomic_DNA"/>
</dbReference>
<protein>
    <submittedName>
        <fullName evidence="12">ATP-binding cassette domain-containing protein</fullName>
    </submittedName>
</protein>
<dbReference type="InterPro" id="IPR039421">
    <property type="entry name" value="Type_1_exporter"/>
</dbReference>
<feature type="transmembrane region" description="Helical" evidence="9">
    <location>
        <begin position="77"/>
        <end position="105"/>
    </location>
</feature>
<dbReference type="GO" id="GO:0090374">
    <property type="term" value="P:oligopeptide export from mitochondrion"/>
    <property type="evidence" value="ECO:0007669"/>
    <property type="project" value="TreeGrafter"/>
</dbReference>
<dbReference type="CDD" id="cd18575">
    <property type="entry name" value="ABC_6TM_bac_exporter_ABCB8_10_like"/>
    <property type="match status" value="1"/>
</dbReference>
<evidence type="ECO:0000256" key="6">
    <source>
        <dbReference type="ARBA" id="ARBA00022989"/>
    </source>
</evidence>
<evidence type="ECO:0000256" key="4">
    <source>
        <dbReference type="ARBA" id="ARBA00022741"/>
    </source>
</evidence>
<feature type="transmembrane region" description="Helical" evidence="9">
    <location>
        <begin position="290"/>
        <end position="309"/>
    </location>
</feature>
<dbReference type="PROSITE" id="PS50929">
    <property type="entry name" value="ABC_TM1F"/>
    <property type="match status" value="1"/>
</dbReference>
<evidence type="ECO:0000313" key="13">
    <source>
        <dbReference type="Proteomes" id="UP000837675"/>
    </source>
</evidence>
<dbReference type="Pfam" id="PF00664">
    <property type="entry name" value="ABC_membrane"/>
    <property type="match status" value="1"/>
</dbReference>
<evidence type="ECO:0000256" key="1">
    <source>
        <dbReference type="ARBA" id="ARBA00004141"/>
    </source>
</evidence>
<dbReference type="GO" id="GO:0016887">
    <property type="term" value="F:ATP hydrolysis activity"/>
    <property type="evidence" value="ECO:0007669"/>
    <property type="project" value="InterPro"/>
</dbReference>
<dbReference type="GO" id="GO:0005524">
    <property type="term" value="F:ATP binding"/>
    <property type="evidence" value="ECO:0007669"/>
    <property type="project" value="UniProtKB-KW"/>
</dbReference>
<keyword evidence="4" id="KW-0547">Nucleotide-binding</keyword>
<keyword evidence="5 12" id="KW-0067">ATP-binding</keyword>
<keyword evidence="2" id="KW-0813">Transport</keyword>
<dbReference type="Gene3D" id="1.20.1560.10">
    <property type="entry name" value="ABC transporter type 1, transmembrane domain"/>
    <property type="match status" value="1"/>
</dbReference>
<sequence length="605" mass="67405">MKYMYIIHKNRSYPMIKKVLKKKILDYLKVYKNYLLGVFICLIITSSSVLVMSHSLGYVIDKAIVARNTVMLDSAMLYFIGIALILAIATGLRYSLITLTGEYVIRDIRRDMYSKILELSPSFYEDRRTGEILSRLNTDTTLLQSVISSSISVTMRNSIMLVGSIVMLAISSLKLTIMILAMIPVVLVPIISVSRKLKSIARKYQDTVAELSSESEETISFIKVVQSYTREEYQQRNFATSLDYTINTGKLRIKTRALLVVVVICLIFGGIGTILWVGSHDVLAGTLSPGQLSTFIFLSLICATTAMSITEAFGEIQKAVGAKQRIFEFLNIEPAIKNPENPVKLISNNRGALTFKNVYFSYIPQKPVLQNISFAVEPGKMLAIVGESGSGKSTIVQLILRFYDVQQGGILLDGIDIKNLNLADLRNNFGYVGQDSVVFSTSAYQNILYGNPDASEEEVIRAAKFASAYNFIQKLPEGFNTFLGEKGTKLSGGQKQRIAIARALLKNPKILLLDEATSALDSKNENLIQNALDKLMKDRTTIVIAHRISTIVNADQILLLKNGHIAARGTHEFLLKSNPEYRKHFSLYESCPPSEKELHRLKASN</sequence>
<dbReference type="GO" id="GO:0005743">
    <property type="term" value="C:mitochondrial inner membrane"/>
    <property type="evidence" value="ECO:0007669"/>
    <property type="project" value="TreeGrafter"/>
</dbReference>
<dbReference type="SUPFAM" id="SSF90123">
    <property type="entry name" value="ABC transporter transmembrane region"/>
    <property type="match status" value="1"/>
</dbReference>
<dbReference type="InterPro" id="IPR003439">
    <property type="entry name" value="ABC_transporter-like_ATP-bd"/>
</dbReference>
<dbReference type="PROSITE" id="PS00211">
    <property type="entry name" value="ABC_TRANSPORTER_1"/>
    <property type="match status" value="1"/>
</dbReference>
<evidence type="ECO:0000313" key="12">
    <source>
        <dbReference type="EMBL" id="CAG7590211.1"/>
    </source>
</evidence>
<evidence type="ECO:0000256" key="5">
    <source>
        <dbReference type="ARBA" id="ARBA00022840"/>
    </source>
</evidence>
<evidence type="ECO:0000256" key="3">
    <source>
        <dbReference type="ARBA" id="ARBA00022692"/>
    </source>
</evidence>
<dbReference type="SMART" id="SM00382">
    <property type="entry name" value="AAA"/>
    <property type="match status" value="1"/>
</dbReference>
<dbReference type="SUPFAM" id="SSF52540">
    <property type="entry name" value="P-loop containing nucleoside triphosphate hydrolases"/>
    <property type="match status" value="1"/>
</dbReference>